<organism evidence="1">
    <name type="scientific">Heliothis virescens</name>
    <name type="common">Tobacco budworm moth</name>
    <dbReference type="NCBI Taxonomy" id="7102"/>
    <lineage>
        <taxon>Eukaryota</taxon>
        <taxon>Metazoa</taxon>
        <taxon>Ecdysozoa</taxon>
        <taxon>Arthropoda</taxon>
        <taxon>Hexapoda</taxon>
        <taxon>Insecta</taxon>
        <taxon>Pterygota</taxon>
        <taxon>Neoptera</taxon>
        <taxon>Endopterygota</taxon>
        <taxon>Lepidoptera</taxon>
        <taxon>Glossata</taxon>
        <taxon>Ditrysia</taxon>
        <taxon>Noctuoidea</taxon>
        <taxon>Noctuidae</taxon>
        <taxon>Heliothinae</taxon>
        <taxon>Heliothis</taxon>
    </lineage>
</organism>
<evidence type="ECO:0000313" key="1">
    <source>
        <dbReference type="EMBL" id="PCG70157.1"/>
    </source>
</evidence>
<dbReference type="EMBL" id="NWSH01001781">
    <property type="protein sequence ID" value="PCG70157.1"/>
    <property type="molecule type" value="Genomic_DNA"/>
</dbReference>
<sequence>MLSITHFVLLTYFTIYKANIQKTNDADDLLQMLFVILADAAVMVMPMVAGQDSYRSTKESCCTGYWLDCTMYLLFVQKIQKRN</sequence>
<name>A0A2A4JDI7_HELVI</name>
<gene>
    <name evidence="1" type="ORF">B5V51_3310</name>
</gene>
<protein>
    <submittedName>
        <fullName evidence="1">Uncharacterized protein</fullName>
    </submittedName>
</protein>
<dbReference type="AlphaFoldDB" id="A0A2A4JDI7"/>
<reference evidence="1" key="1">
    <citation type="submission" date="2017-09" db="EMBL/GenBank/DDBJ databases">
        <title>Contemporary evolution of a Lepidopteran species, Heliothis virescens, in response to modern agricultural practices.</title>
        <authorList>
            <person name="Fritz M.L."/>
            <person name="Deyonke A.M."/>
            <person name="Papanicolaou A."/>
            <person name="Micinski S."/>
            <person name="Westbrook J."/>
            <person name="Gould F."/>
        </authorList>
    </citation>
    <scope>NUCLEOTIDE SEQUENCE [LARGE SCALE GENOMIC DNA]</scope>
    <source>
        <strain evidence="1">HvINT-</strain>
        <tissue evidence="1">Whole body</tissue>
    </source>
</reference>
<accession>A0A2A4JDI7</accession>
<proteinExistence type="predicted"/>
<comment type="caution">
    <text evidence="1">The sequence shown here is derived from an EMBL/GenBank/DDBJ whole genome shotgun (WGS) entry which is preliminary data.</text>
</comment>